<keyword evidence="2" id="KW-1185">Reference proteome</keyword>
<evidence type="ECO:0000313" key="1">
    <source>
        <dbReference type="EMBL" id="NEE01401.1"/>
    </source>
</evidence>
<dbReference type="Proteomes" id="UP000475214">
    <property type="component" value="Unassembled WGS sequence"/>
</dbReference>
<gene>
    <name evidence="1" type="ORF">G1H10_14595</name>
</gene>
<proteinExistence type="predicted"/>
<dbReference type="EMBL" id="JAAGOA010000009">
    <property type="protein sequence ID" value="NEE01401.1"/>
    <property type="molecule type" value="Genomic_DNA"/>
</dbReference>
<organism evidence="1 2">
    <name type="scientific">Phytoactinopolyspora halotolerans</name>
    <dbReference type="NCBI Taxonomy" id="1981512"/>
    <lineage>
        <taxon>Bacteria</taxon>
        <taxon>Bacillati</taxon>
        <taxon>Actinomycetota</taxon>
        <taxon>Actinomycetes</taxon>
        <taxon>Jiangellales</taxon>
        <taxon>Jiangellaceae</taxon>
        <taxon>Phytoactinopolyspora</taxon>
    </lineage>
</organism>
<accession>A0A6L9S9M7</accession>
<name>A0A6L9S9M7_9ACTN</name>
<comment type="caution">
    <text evidence="1">The sequence shown here is derived from an EMBL/GenBank/DDBJ whole genome shotgun (WGS) entry which is preliminary data.</text>
</comment>
<evidence type="ECO:0000313" key="2">
    <source>
        <dbReference type="Proteomes" id="UP000475214"/>
    </source>
</evidence>
<sequence length="604" mass="65160">MHAGVGDFRWFGVFGSDTDADDALDALVGDASIHRIEAHTELNFTRRHRFTRSDLELDFGGNLVTTEGIEDAPENDPFAAVMFFRGTVSDDVRENTLVETMPDLLDVWEVADASQYAVGEWYALEVDALTGRWEREVQRLVEITQIVDGTHVRVNYKNGWDLEPGRTLTWTRIDPVRNVHIRNMRFAGVADGDQVTGSHPIAYEYAVSCDVSAVHATGTFWPVVMRRWCTHFRTAQCSLANPASVTWGGAGYLTQQIYCLYGHVADCHTANARHLNDWTASAYGYVENCHGDGDDQGPFVTHGQYEHDLVYTGNSGLMTFANSGAAWGSAAKRISVRKHVCSWFVARVRITDLTLEDVQVIGKAGLSGSGMLWVNADGVQLRGCQADDTLIVSQSSSLSGRANIIDGCHFRLSGPSEVVRGDVEADLHIVRTTLRGLDGHRFNGTGTLRFTDSTLVGADEAAPIAVAGDVHISGGELRDTGVRVAGTGDADVRVGGGCTITGSNSAGAFFSRESAGGVLALDLSGVTSTAGDADMAHVDLDAGTNRYSCVSATFTDGRLRLAPDAFGDDSYLLHTQNVERGVDRVAMPDEGERVQHGANLVLPG</sequence>
<dbReference type="AlphaFoldDB" id="A0A6L9S9M7"/>
<reference evidence="1 2" key="1">
    <citation type="submission" date="2020-02" db="EMBL/GenBank/DDBJ databases">
        <authorList>
            <person name="Li X.-J."/>
            <person name="Han X.-M."/>
        </authorList>
    </citation>
    <scope>NUCLEOTIDE SEQUENCE [LARGE SCALE GENOMIC DNA]</scope>
    <source>
        <strain evidence="1 2">CCTCC AB 2017055</strain>
    </source>
</reference>
<protein>
    <submittedName>
        <fullName evidence="1">Peptidase C14</fullName>
    </submittedName>
</protein>